<dbReference type="RefSeq" id="WP_080349474.1">
    <property type="nucleotide sequence ID" value="NZ_FWZB01000041.1"/>
</dbReference>
<name>A0A1Y6AA16_9BACI</name>
<reference evidence="2" key="1">
    <citation type="submission" date="2017-04" db="EMBL/GenBank/DDBJ databases">
        <authorList>
            <person name="Criscuolo A."/>
        </authorList>
    </citation>
    <scope>NUCLEOTIDE SEQUENCE [LARGE SCALE GENOMIC DNA]</scope>
</reference>
<dbReference type="Proteomes" id="UP000194499">
    <property type="component" value="Unassembled WGS sequence"/>
</dbReference>
<accession>A0A1Y6AA16</accession>
<gene>
    <name evidence="1" type="ORF">BACERE00191_04151</name>
</gene>
<sequence length="102" mass="12215">MDKEKTIQVKFTVNEEQYEKLEMLAKMRELSVPQFCKLTSLQVKIQPARPIIVEGKYEMPEPEVLLMKEVEERYNPEKQFLKIDKGFNERLYEYAVKKTRGK</sequence>
<evidence type="ECO:0000313" key="1">
    <source>
        <dbReference type="EMBL" id="SME25214.1"/>
    </source>
</evidence>
<organism evidence="1 2">
    <name type="scientific">Bacillus pacificus</name>
    <dbReference type="NCBI Taxonomy" id="2026187"/>
    <lineage>
        <taxon>Bacteria</taxon>
        <taxon>Bacillati</taxon>
        <taxon>Bacillota</taxon>
        <taxon>Bacilli</taxon>
        <taxon>Bacillales</taxon>
        <taxon>Bacillaceae</taxon>
        <taxon>Bacillus</taxon>
        <taxon>Bacillus cereus group</taxon>
    </lineage>
</organism>
<dbReference type="EMBL" id="FWZB01000041">
    <property type="protein sequence ID" value="SME25214.1"/>
    <property type="molecule type" value="Genomic_DNA"/>
</dbReference>
<proteinExistence type="predicted"/>
<protein>
    <submittedName>
        <fullName evidence="1">Uncharacterized protein</fullName>
    </submittedName>
</protein>
<evidence type="ECO:0000313" key="2">
    <source>
        <dbReference type="Proteomes" id="UP000194499"/>
    </source>
</evidence>
<dbReference type="AlphaFoldDB" id="A0A1Y6AA16"/>